<dbReference type="PROSITE" id="PS52004">
    <property type="entry name" value="KS3_2"/>
    <property type="match status" value="1"/>
</dbReference>
<evidence type="ECO:0000313" key="2">
    <source>
        <dbReference type="EMBL" id="TVY54903.1"/>
    </source>
</evidence>
<comment type="caution">
    <text evidence="2">The sequence shown here is derived from an EMBL/GenBank/DDBJ whole genome shotgun (WGS) entry which is preliminary data.</text>
</comment>
<dbReference type="InterPro" id="IPR014030">
    <property type="entry name" value="Ketoacyl_synth_N"/>
</dbReference>
<name>A0A7D8UZF9_9HELO</name>
<dbReference type="SMART" id="SM00825">
    <property type="entry name" value="PKS_KS"/>
    <property type="match status" value="1"/>
</dbReference>
<organism evidence="2 3">
    <name type="scientific">Lachnellula cervina</name>
    <dbReference type="NCBI Taxonomy" id="1316786"/>
    <lineage>
        <taxon>Eukaryota</taxon>
        <taxon>Fungi</taxon>
        <taxon>Dikarya</taxon>
        <taxon>Ascomycota</taxon>
        <taxon>Pezizomycotina</taxon>
        <taxon>Leotiomycetes</taxon>
        <taxon>Helotiales</taxon>
        <taxon>Lachnaceae</taxon>
        <taxon>Lachnellula</taxon>
    </lineage>
</organism>
<dbReference type="InterPro" id="IPR001227">
    <property type="entry name" value="Ac_transferase_dom_sf"/>
</dbReference>
<dbReference type="InterPro" id="IPR016035">
    <property type="entry name" value="Acyl_Trfase/lysoPLipase"/>
</dbReference>
<dbReference type="CDD" id="cd00833">
    <property type="entry name" value="PKS"/>
    <property type="match status" value="1"/>
</dbReference>
<evidence type="ECO:0000259" key="1">
    <source>
        <dbReference type="PROSITE" id="PS52004"/>
    </source>
</evidence>
<dbReference type="InterPro" id="IPR050091">
    <property type="entry name" value="PKS_NRPS_Biosynth_Enz"/>
</dbReference>
<dbReference type="SUPFAM" id="SSF53901">
    <property type="entry name" value="Thiolase-like"/>
    <property type="match status" value="1"/>
</dbReference>
<dbReference type="InterPro" id="IPR016036">
    <property type="entry name" value="Malonyl_transacylase_ACP-bd"/>
</dbReference>
<accession>A0A7D8UZF9</accession>
<dbReference type="SMART" id="SM00827">
    <property type="entry name" value="PKS_AT"/>
    <property type="match status" value="1"/>
</dbReference>
<dbReference type="Gene3D" id="3.40.47.10">
    <property type="match status" value="1"/>
</dbReference>
<dbReference type="PANTHER" id="PTHR43775:SF50">
    <property type="entry name" value="HIGHLY REDUCING POLYKETIDE SYNTHASE SRDA"/>
    <property type="match status" value="1"/>
</dbReference>
<dbReference type="OrthoDB" id="329835at2759"/>
<dbReference type="Pfam" id="PF00109">
    <property type="entry name" value="ketoacyl-synt"/>
    <property type="match status" value="1"/>
</dbReference>
<dbReference type="InterPro" id="IPR016039">
    <property type="entry name" value="Thiolase-like"/>
</dbReference>
<evidence type="ECO:0000313" key="3">
    <source>
        <dbReference type="Proteomes" id="UP000481288"/>
    </source>
</evidence>
<dbReference type="EMBL" id="QGMG01000294">
    <property type="protein sequence ID" value="TVY54903.1"/>
    <property type="molecule type" value="Genomic_DNA"/>
</dbReference>
<dbReference type="AlphaFoldDB" id="A0A7D8UZF9"/>
<reference evidence="2 3" key="1">
    <citation type="submission" date="2018-05" db="EMBL/GenBank/DDBJ databases">
        <title>Whole genome sequencing for identification of molecular markers to develop diagnostic detection tools for the regulated plant pathogen Lachnellula willkommii.</title>
        <authorList>
            <person name="Giroux E."/>
            <person name="Bilodeau G."/>
        </authorList>
    </citation>
    <scope>NUCLEOTIDE SEQUENCE [LARGE SCALE GENOMIC DNA]</scope>
    <source>
        <strain evidence="2 3">CBS 625.97</strain>
    </source>
</reference>
<dbReference type="GO" id="GO:0006633">
    <property type="term" value="P:fatty acid biosynthetic process"/>
    <property type="evidence" value="ECO:0007669"/>
    <property type="project" value="TreeGrafter"/>
</dbReference>
<gene>
    <name evidence="2" type="primary">DEP5</name>
    <name evidence="2" type="ORF">LCER1_G004847</name>
</gene>
<dbReference type="Pfam" id="PF16197">
    <property type="entry name" value="KAsynt_C_assoc"/>
    <property type="match status" value="1"/>
</dbReference>
<dbReference type="Pfam" id="PF00698">
    <property type="entry name" value="Acyl_transf_1"/>
    <property type="match status" value="1"/>
</dbReference>
<dbReference type="Gene3D" id="3.40.366.10">
    <property type="entry name" value="Malonyl-Coenzyme A Acyl Carrier Protein, domain 2"/>
    <property type="match status" value="1"/>
</dbReference>
<dbReference type="InterPro" id="IPR032821">
    <property type="entry name" value="PKS_assoc"/>
</dbReference>
<dbReference type="SUPFAM" id="SSF52151">
    <property type="entry name" value="FabD/lysophospholipase-like"/>
    <property type="match status" value="1"/>
</dbReference>
<dbReference type="GO" id="GO:0004312">
    <property type="term" value="F:fatty acid synthase activity"/>
    <property type="evidence" value="ECO:0007669"/>
    <property type="project" value="TreeGrafter"/>
</dbReference>
<dbReference type="InterPro" id="IPR020841">
    <property type="entry name" value="PKS_Beta-ketoAc_synthase_dom"/>
</dbReference>
<dbReference type="Proteomes" id="UP000481288">
    <property type="component" value="Unassembled WGS sequence"/>
</dbReference>
<dbReference type="PANTHER" id="PTHR43775">
    <property type="entry name" value="FATTY ACID SYNTHASE"/>
    <property type="match status" value="1"/>
</dbReference>
<proteinExistence type="predicted"/>
<dbReference type="Pfam" id="PF02801">
    <property type="entry name" value="Ketoacyl-synt_C"/>
    <property type="match status" value="1"/>
</dbReference>
<protein>
    <submittedName>
        <fullName evidence="2">Reducing polyketide synthase DEP5</fullName>
    </submittedName>
</protein>
<sequence length="1016" mass="110156">MPGLTIDSRSSSEGPYLSAYPNSVLDESNDYPAVSFPGYAEKPLDEQLEPIAVIGMGDVGSPADFWDLIINKRTGNTPKVPSSRFNIDAHFHKNNDRPGSFGVLGGYFLNGDRGDGDLSDFDPALFNITPIEAMWMDPQQRKLLEVVYEALESGGISLEAIAGTRTAVFAASFTADWQQMSFKEPSFRHSLSATGVDPGIISNRISHVFNLNGPSIVCNTACSSSVYALHNACNALRNGEAEGAIVGGVNLIITVDQHMNTAKLGVLSPTSTCHTFDISADGYGRADAVGAVYLKRLSDAVRDGDPIRGVIRSSAVNSNGKVPAVGITYPNRDGQADVIGHAYQRGGDLDPRLTGYFECHGTGTAIGDPIEVEAVSIAMNQSRKPEEDPLWIGAVKTNIGHSEAASGLSALIKAILTVERGIIPPTRGVVVPNPKIKWDEWQVKVVSDPIPFPAHLPVKRASINSFGYGGTNAHIIVEAAESLLKKKQTYKYIDNNAQKRRKQAPRRAAHRKRPFLLPFSAHDKPTLLRNIAAHGKVVANYELLDLSHTLATRRSVMPSKSFAVVSHSTLEDIFSNIPATFSFAHKKKTPTLGFVFTGQGAQWARMGAELMESSVRFLNSIRFLDLALEDLHDGPAWSIEDVLLEPAESSQVSEAEYSQPVCTAIQIALVQLLEHWGIKPTVTVGHSSGEMAAAYAAGLLSAREAITLAYYRGVVTRDLKTNGAMVAVGLGAEAVEPYLEGVKGKVVVACHNSPSGVTLSGDTDALDGVKNKLVEEGIFARVVQTNGKAYHSHHMAPVASKYEKLFRAAKEYTQFDLAIVTKAKMVSSVTNSVLPEATSLDETYWSENLRSPVLFNQAVQTILTAEEFSNVDLFVEIGPHSAMKGPILQIKKELNSQEVEYVPTLLRGTDSAVQLLNLAGELFLRAYPIDMERVTTAYLEETSRGGKLAAPKGSIIVDLPPYQWNYTRPFWAENRASREQRVPKFLDTMCSASLSSDHPWPSQLGGMYYGPGTCLG</sequence>
<dbReference type="InterPro" id="IPR014043">
    <property type="entry name" value="Acyl_transferase_dom"/>
</dbReference>
<keyword evidence="3" id="KW-1185">Reference proteome</keyword>
<dbReference type="GO" id="GO:0044550">
    <property type="term" value="P:secondary metabolite biosynthetic process"/>
    <property type="evidence" value="ECO:0007669"/>
    <property type="project" value="TreeGrafter"/>
</dbReference>
<dbReference type="InterPro" id="IPR014031">
    <property type="entry name" value="Ketoacyl_synth_C"/>
</dbReference>
<feature type="domain" description="Ketosynthase family 3 (KS3)" evidence="1">
    <location>
        <begin position="43"/>
        <end position="479"/>
    </location>
</feature>
<dbReference type="SUPFAM" id="SSF55048">
    <property type="entry name" value="Probable ACP-binding domain of malonyl-CoA ACP transacylase"/>
    <property type="match status" value="1"/>
</dbReference>